<accession>A0A964RSX0</accession>
<dbReference type="PANTHER" id="PTHR30404:SF0">
    <property type="entry name" value="N-ACETYLMURAMOYL-L-ALANINE AMIDASE AMIC"/>
    <property type="match status" value="1"/>
</dbReference>
<dbReference type="PROSITE" id="PS51170">
    <property type="entry name" value="CW"/>
    <property type="match status" value="1"/>
</dbReference>
<evidence type="ECO:0000313" key="6">
    <source>
        <dbReference type="Proteomes" id="UP000656077"/>
    </source>
</evidence>
<evidence type="ECO:0000256" key="1">
    <source>
        <dbReference type="ARBA" id="ARBA00022737"/>
    </source>
</evidence>
<dbReference type="Proteomes" id="UP000656077">
    <property type="component" value="Unassembled WGS sequence"/>
</dbReference>
<dbReference type="InterPro" id="IPR018337">
    <property type="entry name" value="Cell_wall/Cho-bd_repeat"/>
</dbReference>
<proteinExistence type="predicted"/>
<dbReference type="SMART" id="SM00646">
    <property type="entry name" value="Ami_3"/>
    <property type="match status" value="1"/>
</dbReference>
<protein>
    <submittedName>
        <fullName evidence="5">N-acetylmuramoyl-L-alanine amidase</fullName>
    </submittedName>
</protein>
<gene>
    <name evidence="5" type="ORF">GKZ28_25445</name>
</gene>
<comment type="caution">
    <text evidence="5">The sequence shown here is derived from an EMBL/GenBank/DDBJ whole genome shotgun (WGS) entry which is preliminary data.</text>
</comment>
<dbReference type="GO" id="GO:0009253">
    <property type="term" value="P:peptidoglycan catabolic process"/>
    <property type="evidence" value="ECO:0007669"/>
    <property type="project" value="InterPro"/>
</dbReference>
<name>A0A964RSX0_9CLOT</name>
<evidence type="ECO:0000259" key="4">
    <source>
        <dbReference type="SMART" id="SM00646"/>
    </source>
</evidence>
<keyword evidence="2" id="KW-0378">Hydrolase</keyword>
<dbReference type="Gene3D" id="2.10.270.10">
    <property type="entry name" value="Cholin Binding"/>
    <property type="match status" value="1"/>
</dbReference>
<dbReference type="Pfam" id="PF01520">
    <property type="entry name" value="Amidase_3"/>
    <property type="match status" value="1"/>
</dbReference>
<dbReference type="Gene3D" id="3.40.630.40">
    <property type="entry name" value="Zn-dependent exopeptidases"/>
    <property type="match status" value="1"/>
</dbReference>
<feature type="repeat" description="Cell wall-binding" evidence="3">
    <location>
        <begin position="210"/>
        <end position="229"/>
    </location>
</feature>
<dbReference type="InterPro" id="IPR002508">
    <property type="entry name" value="MurNAc-LAA_cat"/>
</dbReference>
<dbReference type="SUPFAM" id="SSF53187">
    <property type="entry name" value="Zn-dependent exopeptidases"/>
    <property type="match status" value="1"/>
</dbReference>
<dbReference type="CDD" id="cd02696">
    <property type="entry name" value="MurNAc-LAA"/>
    <property type="match status" value="1"/>
</dbReference>
<dbReference type="GO" id="GO:0030288">
    <property type="term" value="C:outer membrane-bounded periplasmic space"/>
    <property type="evidence" value="ECO:0007669"/>
    <property type="project" value="TreeGrafter"/>
</dbReference>
<keyword evidence="1" id="KW-0677">Repeat</keyword>
<evidence type="ECO:0000256" key="3">
    <source>
        <dbReference type="PROSITE-ProRule" id="PRU00591"/>
    </source>
</evidence>
<organism evidence="5 6">
    <name type="scientific">Clostridium chromiireducens</name>
    <dbReference type="NCBI Taxonomy" id="225345"/>
    <lineage>
        <taxon>Bacteria</taxon>
        <taxon>Bacillati</taxon>
        <taxon>Bacillota</taxon>
        <taxon>Clostridia</taxon>
        <taxon>Eubacteriales</taxon>
        <taxon>Clostridiaceae</taxon>
        <taxon>Clostridium</taxon>
    </lineage>
</organism>
<dbReference type="PANTHER" id="PTHR30404">
    <property type="entry name" value="N-ACETYLMURAMOYL-L-ALANINE AMIDASE"/>
    <property type="match status" value="1"/>
</dbReference>
<evidence type="ECO:0000313" key="5">
    <source>
        <dbReference type="EMBL" id="MVX67003.1"/>
    </source>
</evidence>
<dbReference type="RefSeq" id="WP_160361466.1">
    <property type="nucleotide sequence ID" value="NZ_WSRQ01000084.1"/>
</dbReference>
<dbReference type="InterPro" id="IPR050695">
    <property type="entry name" value="N-acetylmuramoyl_amidase_3"/>
</dbReference>
<dbReference type="GO" id="GO:0008745">
    <property type="term" value="F:N-acetylmuramoyl-L-alanine amidase activity"/>
    <property type="evidence" value="ECO:0007669"/>
    <property type="project" value="InterPro"/>
</dbReference>
<feature type="domain" description="MurNAc-LAA" evidence="4">
    <location>
        <begin position="78"/>
        <end position="174"/>
    </location>
</feature>
<dbReference type="EMBL" id="WSRQ01000084">
    <property type="protein sequence ID" value="MVX67003.1"/>
    <property type="molecule type" value="Genomic_DNA"/>
</dbReference>
<evidence type="ECO:0000256" key="2">
    <source>
        <dbReference type="ARBA" id="ARBA00022801"/>
    </source>
</evidence>
<reference evidence="5" key="1">
    <citation type="submission" date="2019-12" db="EMBL/GenBank/DDBJ databases">
        <title>Microbes associate with the intestines of laboratory mice.</title>
        <authorList>
            <person name="Navarre W."/>
            <person name="Wong E."/>
        </authorList>
    </citation>
    <scope>NUCLEOTIDE SEQUENCE</scope>
    <source>
        <strain evidence="5">NM79_F5</strain>
    </source>
</reference>
<sequence length="298" mass="33384">MSNFIIAVGHTASGNVGCGVIARLNESDCTRLIGTLVAEYLQEKGYGVNLLRIDKSNTYNCEDCYLRTNQANEIAKTTDIELYVEIHINAGGGSGPEVLVTGKSEVANQYAAKVCDALAGTLNLSNRGIKTRSLIVLNGTVMPAILVECLFADSDDADKYDPEVIARAIVNGVVGVDSSSDGEWKLGWNRNDVGWWYSPNPLNKYYYTSQNGWQEINGEWYIFDSRGYALQESWYYDKNDEYWCYLDFNCKMLKGNKGKPLWKWIDSSCYAFDEHGKMYCDCVTPDGFKVDEIGAWIK</sequence>
<dbReference type="SUPFAM" id="SSF69360">
    <property type="entry name" value="Cell wall binding repeat"/>
    <property type="match status" value="1"/>
</dbReference>
<dbReference type="AlphaFoldDB" id="A0A964RSX0"/>